<evidence type="ECO:0000313" key="2">
    <source>
        <dbReference type="Proteomes" id="UP000523196"/>
    </source>
</evidence>
<keyword evidence="2" id="KW-1185">Reference proteome</keyword>
<dbReference type="RefSeq" id="WP_182688852.1">
    <property type="nucleotide sequence ID" value="NZ_JACHTF010000024.1"/>
</dbReference>
<evidence type="ECO:0000313" key="1">
    <source>
        <dbReference type="EMBL" id="MBB1062096.1"/>
    </source>
</evidence>
<comment type="caution">
    <text evidence="1">The sequence shown here is derived from an EMBL/GenBank/DDBJ whole genome shotgun (WGS) entry which is preliminary data.</text>
</comment>
<dbReference type="EMBL" id="JACHTF010000024">
    <property type="protein sequence ID" value="MBB1062096.1"/>
    <property type="molecule type" value="Genomic_DNA"/>
</dbReference>
<gene>
    <name evidence="1" type="ORF">H4F98_16095</name>
</gene>
<dbReference type="AlphaFoldDB" id="A0A7W3TPG8"/>
<organism evidence="1 2">
    <name type="scientific">Marilutibacter spongiae</name>
    <dbReference type="NCBI Taxonomy" id="2025720"/>
    <lineage>
        <taxon>Bacteria</taxon>
        <taxon>Pseudomonadati</taxon>
        <taxon>Pseudomonadota</taxon>
        <taxon>Gammaproteobacteria</taxon>
        <taxon>Lysobacterales</taxon>
        <taxon>Lysobacteraceae</taxon>
        <taxon>Marilutibacter</taxon>
    </lineage>
</organism>
<proteinExistence type="predicted"/>
<name>A0A7W3TPG8_9GAMM</name>
<accession>A0A7W3TPG8</accession>
<sequence>MTRHTALNNIDHRDLRVDPRRGARMGDDAMFAPTFPAEFRNVQAHYPIVFHKDGQGRFQPVALFGFRQGQNLFLHGERWDATYVPLAMERQPFLIGRSGTELAVHIDLDHPRVGTTAGEPLFREHGGSSDYLERMTSMLRTLHDGLEATPAFVDALLRHDLLESFVLDVQLDDGAQHRLAGFYTVQEDRLRALDSDAFLALHRDGHLEPLYMVLASLAQLRVLIERINRTDDAT</sequence>
<dbReference type="Proteomes" id="UP000523196">
    <property type="component" value="Unassembled WGS sequence"/>
</dbReference>
<reference evidence="1 2" key="1">
    <citation type="submission" date="2020-08" db="EMBL/GenBank/DDBJ databases">
        <authorList>
            <person name="Xu S."/>
            <person name="Li A."/>
        </authorList>
    </citation>
    <scope>NUCLEOTIDE SEQUENCE [LARGE SCALE GENOMIC DNA]</scope>
    <source>
        <strain evidence="1 2">119BY6-57</strain>
    </source>
</reference>
<protein>
    <submittedName>
        <fullName evidence="1">SapC family protein</fullName>
    </submittedName>
</protein>
<dbReference type="InterPro" id="IPR010836">
    <property type="entry name" value="SapC"/>
</dbReference>
<dbReference type="Pfam" id="PF07277">
    <property type="entry name" value="SapC"/>
    <property type="match status" value="1"/>
</dbReference>